<evidence type="ECO:0000313" key="3">
    <source>
        <dbReference type="Proteomes" id="UP001144612"/>
    </source>
</evidence>
<dbReference type="RefSeq" id="WP_268063048.1">
    <property type="nucleotide sequence ID" value="NZ_JAPQFJ010000036.1"/>
</dbReference>
<feature type="transmembrane region" description="Helical" evidence="1">
    <location>
        <begin position="28"/>
        <end position="47"/>
    </location>
</feature>
<name>A0ABT4DE70_9CLOT</name>
<feature type="transmembrane region" description="Helical" evidence="1">
    <location>
        <begin position="112"/>
        <end position="131"/>
    </location>
</feature>
<evidence type="ECO:0000256" key="1">
    <source>
        <dbReference type="SAM" id="Phobius"/>
    </source>
</evidence>
<protein>
    <submittedName>
        <fullName evidence="2">Tryptophan transporter</fullName>
    </submittedName>
</protein>
<evidence type="ECO:0000313" key="2">
    <source>
        <dbReference type="EMBL" id="MCY6960610.1"/>
    </source>
</evidence>
<accession>A0ABT4DE70</accession>
<reference evidence="2" key="1">
    <citation type="submission" date="2022-12" db="EMBL/GenBank/DDBJ databases">
        <title>Clostridium sp. nov., isolated from industrial wastewater.</title>
        <authorList>
            <person name="Jiayan W."/>
        </authorList>
    </citation>
    <scope>NUCLEOTIDE SEQUENCE</scope>
    <source>
        <strain evidence="2">ZC22-4</strain>
    </source>
</reference>
<keyword evidence="1" id="KW-0472">Membrane</keyword>
<dbReference type="Pfam" id="PF17099">
    <property type="entry name" value="TrpP"/>
    <property type="match status" value="1"/>
</dbReference>
<keyword evidence="1" id="KW-0812">Transmembrane</keyword>
<organism evidence="2 3">
    <name type="scientific">Clostridium brassicae</name>
    <dbReference type="NCBI Taxonomy" id="2999072"/>
    <lineage>
        <taxon>Bacteria</taxon>
        <taxon>Bacillati</taxon>
        <taxon>Bacillota</taxon>
        <taxon>Clostridia</taxon>
        <taxon>Eubacteriales</taxon>
        <taxon>Clostridiaceae</taxon>
        <taxon>Clostridium</taxon>
    </lineage>
</organism>
<keyword evidence="3" id="KW-1185">Reference proteome</keyword>
<feature type="transmembrane region" description="Helical" evidence="1">
    <location>
        <begin position="83"/>
        <end position="100"/>
    </location>
</feature>
<keyword evidence="1" id="KW-1133">Transmembrane helix</keyword>
<gene>
    <name evidence="2" type="ORF">OW729_18620</name>
</gene>
<sequence length="176" mass="19208">MNLNLKKHIINSLLLAIGLILKELVPPLLFGMKPDLMLVIMFIIILINQDYKTTLLTGIICGIITGASTTFPGGQIPNFVDKIVSSHIMYFLLMPIITKFNNQVKVILCSSLGTLFSGFTFLLSTSFLVGLPSSASFSVLFLTVVIPTAIVNTIASIIFFNALKVALTHSNTNIFE</sequence>
<dbReference type="InterPro" id="IPR031360">
    <property type="entry name" value="TrpP"/>
</dbReference>
<feature type="transmembrane region" description="Helical" evidence="1">
    <location>
        <begin position="54"/>
        <end position="71"/>
    </location>
</feature>
<proteinExistence type="predicted"/>
<comment type="caution">
    <text evidence="2">The sequence shown here is derived from an EMBL/GenBank/DDBJ whole genome shotgun (WGS) entry which is preliminary data.</text>
</comment>
<feature type="transmembrane region" description="Helical" evidence="1">
    <location>
        <begin position="137"/>
        <end position="160"/>
    </location>
</feature>
<dbReference type="Proteomes" id="UP001144612">
    <property type="component" value="Unassembled WGS sequence"/>
</dbReference>
<dbReference type="EMBL" id="JAPQFJ010000036">
    <property type="protein sequence ID" value="MCY6960610.1"/>
    <property type="molecule type" value="Genomic_DNA"/>
</dbReference>